<accession>A0A8T1VSU2</accession>
<feature type="transmembrane region" description="Helical" evidence="1">
    <location>
        <begin position="98"/>
        <end position="119"/>
    </location>
</feature>
<protein>
    <recommendedName>
        <fullName evidence="5">RxLR effector protein</fullName>
    </recommendedName>
</protein>
<organism evidence="3 4">
    <name type="scientific">Phytophthora pseudosyringae</name>
    <dbReference type="NCBI Taxonomy" id="221518"/>
    <lineage>
        <taxon>Eukaryota</taxon>
        <taxon>Sar</taxon>
        <taxon>Stramenopiles</taxon>
        <taxon>Oomycota</taxon>
        <taxon>Peronosporomycetes</taxon>
        <taxon>Peronosporales</taxon>
        <taxon>Peronosporaceae</taxon>
        <taxon>Phytophthora</taxon>
    </lineage>
</organism>
<evidence type="ECO:0000256" key="2">
    <source>
        <dbReference type="SAM" id="SignalP"/>
    </source>
</evidence>
<evidence type="ECO:0000313" key="3">
    <source>
        <dbReference type="EMBL" id="KAG7383199.1"/>
    </source>
</evidence>
<dbReference type="Proteomes" id="UP000694044">
    <property type="component" value="Unassembled WGS sequence"/>
</dbReference>
<evidence type="ECO:0000256" key="1">
    <source>
        <dbReference type="SAM" id="Phobius"/>
    </source>
</evidence>
<dbReference type="OrthoDB" id="129842at2759"/>
<feature type="signal peptide" evidence="2">
    <location>
        <begin position="1"/>
        <end position="25"/>
    </location>
</feature>
<keyword evidence="2" id="KW-0732">Signal</keyword>
<comment type="caution">
    <text evidence="3">The sequence shown here is derived from an EMBL/GenBank/DDBJ whole genome shotgun (WGS) entry which is preliminary data.</text>
</comment>
<feature type="chain" id="PRO_5035821275" description="RxLR effector protein" evidence="2">
    <location>
        <begin position="26"/>
        <end position="130"/>
    </location>
</feature>
<dbReference type="EMBL" id="JAGDFM010000183">
    <property type="protein sequence ID" value="KAG7383199.1"/>
    <property type="molecule type" value="Genomic_DNA"/>
</dbReference>
<sequence length="130" mass="14145">MRFTVFTLALLVATFLSICSNIASAEGIELANKDAPAHDTKLIALTNIVHRLRGRHKLHDEERVAPNYAAMSVLLNLKPTTQSQVLHAVENHEPLPKWARALAVLLTLGVAGGVIFGGVKTIQMVNKTDE</sequence>
<keyword evidence="1" id="KW-0812">Transmembrane</keyword>
<keyword evidence="1" id="KW-0472">Membrane</keyword>
<keyword evidence="1" id="KW-1133">Transmembrane helix</keyword>
<dbReference type="AlphaFoldDB" id="A0A8T1VSU2"/>
<evidence type="ECO:0000313" key="4">
    <source>
        <dbReference type="Proteomes" id="UP000694044"/>
    </source>
</evidence>
<gene>
    <name evidence="3" type="ORF">PHYPSEUDO_003933</name>
</gene>
<proteinExistence type="predicted"/>
<name>A0A8T1VSU2_9STRA</name>
<evidence type="ECO:0008006" key="5">
    <source>
        <dbReference type="Google" id="ProtNLM"/>
    </source>
</evidence>
<keyword evidence="4" id="KW-1185">Reference proteome</keyword>
<reference evidence="3" key="1">
    <citation type="submission" date="2021-02" db="EMBL/GenBank/DDBJ databases">
        <authorList>
            <person name="Palmer J.M."/>
        </authorList>
    </citation>
    <scope>NUCLEOTIDE SEQUENCE</scope>
    <source>
        <strain evidence="3">SCRP734</strain>
    </source>
</reference>